<feature type="compositionally biased region" description="Low complexity" evidence="1">
    <location>
        <begin position="667"/>
        <end position="685"/>
    </location>
</feature>
<feature type="region of interest" description="Disordered" evidence="1">
    <location>
        <begin position="811"/>
        <end position="876"/>
    </location>
</feature>
<feature type="compositionally biased region" description="Low complexity" evidence="1">
    <location>
        <begin position="826"/>
        <end position="836"/>
    </location>
</feature>
<dbReference type="PANTHER" id="PTHR13060:SF0">
    <property type="entry name" value="PROTEIN ECDYSONELESS HOMOLOG"/>
    <property type="match status" value="1"/>
</dbReference>
<feature type="compositionally biased region" description="Acidic residues" evidence="1">
    <location>
        <begin position="332"/>
        <end position="356"/>
    </location>
</feature>
<feature type="compositionally biased region" description="Polar residues" evidence="1">
    <location>
        <begin position="621"/>
        <end position="642"/>
    </location>
</feature>
<protein>
    <submittedName>
        <fullName evidence="2">Uncharacterized protein</fullName>
    </submittedName>
</protein>
<feature type="compositionally biased region" description="Basic and acidic residues" evidence="1">
    <location>
        <begin position="644"/>
        <end position="661"/>
    </location>
</feature>
<dbReference type="EMBL" id="SGPM01000024">
    <property type="protein sequence ID" value="THH32332.1"/>
    <property type="molecule type" value="Genomic_DNA"/>
</dbReference>
<accession>A0A4S4N0F7</accession>
<feature type="region of interest" description="Disordered" evidence="1">
    <location>
        <begin position="397"/>
        <end position="489"/>
    </location>
</feature>
<dbReference type="OrthoDB" id="27237at2759"/>
<feature type="region of interest" description="Disordered" evidence="1">
    <location>
        <begin position="991"/>
        <end position="1014"/>
    </location>
</feature>
<feature type="compositionally biased region" description="Gly residues" evidence="1">
    <location>
        <begin position="712"/>
        <end position="730"/>
    </location>
</feature>
<sequence>MARFPPQPSVLTTVKMTRTAYAQLQGQKFFPPKIFGRWQEPEGTPERRWRDVGMKLAQARKDSLLRNDDYNKYVDNLKATGYFRNELEGSALWQQLEAKAIDAFLAARRDDDATRPSFASEFNIALSHPKDVAVVAREEDSDSWLDIDATDFDTMLETTMGPKTRQKKATMDVDEDVYATEEERVTQQQTSKLQEMAKKVEEFVEGKGDLDGARFQDEDISDDSNSDEDMESLDDESDEMDDGDSSASPESELLARKEAMEKLVPSLEPSEYGKMPSSYHINSQRVADPTVQPDDDEEAMDHNDAVVASPSTSSAKPEKRIRPPIIPRDQYDGVDSDDETDEEGEEYVDSDSEEEMPQVVGEVEIDMEEEQEEFLEFARHALGMSDEQWASIVQERRERGVFVPPTSGLRDENVDAARSDKGEPQQQHTSHPRPSPNPNLDSFEAVMEALDAEFGRLKPDKSKSREATSASDKGKGKATEAASDSEHDIEAAMDTELRGLIQGEDEDGGEDDVGSADYLDYGLIKNFLESFKSQSGLAGPVGNLVGRSSLSLPTSLSFNMRSPVLAFSILAATVSPSLIAAAPTRNVGLSHRQIARQVPNLPVSAPNGVPSPPGVGAVKEVSSSTQSSNPRQQAKSNRPNNKSNHKEDRGPKPAHVDKRAYDGYTAGGNAHSGGSAPASGGNIANISEDPDVTQINNASNAAGDGSVSATGDGIGGSGDGFGPGGNGSSGNSGPSRGGDIINEGRGGIANTGPGANTVGTGGFSGSGDAIGGSAGGFRKRSYDGYTGGDIGPEVVTGGEGGATSESFTGEAVGGNGDGYGPGGNAYSGPSGPSNGGFVFNEGGDITNTASNAAPNGGVSDSGPAIGGNANGSGFQRRSLRQRAYNDYTAGGNAVSGNSGSVDGGNVINEAGPDDDITNTGGNAAGDAGPSFSGEAVGGNGLGRGPGGNAYSGYTGSTRGGDVINEAGTVENTAGANTGGAGNMNISGDAIGGDADGFSALEGDGVDNFDDARTQ</sequence>
<feature type="region of interest" description="Disordered" evidence="1">
    <location>
        <begin position="600"/>
        <end position="755"/>
    </location>
</feature>
<reference evidence="2 3" key="1">
    <citation type="submission" date="2019-02" db="EMBL/GenBank/DDBJ databases">
        <title>Genome sequencing of the rare red list fungi Antrodiella citrinella (Flaviporus citrinellus).</title>
        <authorList>
            <person name="Buettner E."/>
            <person name="Kellner H."/>
        </authorList>
    </citation>
    <scope>NUCLEOTIDE SEQUENCE [LARGE SCALE GENOMIC DNA]</scope>
    <source>
        <strain evidence="2 3">DSM 108506</strain>
    </source>
</reference>
<gene>
    <name evidence="2" type="ORF">EUX98_g1866</name>
</gene>
<organism evidence="2 3">
    <name type="scientific">Antrodiella citrinella</name>
    <dbReference type="NCBI Taxonomy" id="2447956"/>
    <lineage>
        <taxon>Eukaryota</taxon>
        <taxon>Fungi</taxon>
        <taxon>Dikarya</taxon>
        <taxon>Basidiomycota</taxon>
        <taxon>Agaricomycotina</taxon>
        <taxon>Agaricomycetes</taxon>
        <taxon>Polyporales</taxon>
        <taxon>Steccherinaceae</taxon>
        <taxon>Antrodiella</taxon>
    </lineage>
</organism>
<comment type="caution">
    <text evidence="2">The sequence shown here is derived from an EMBL/GenBank/DDBJ whole genome shotgun (WGS) entry which is preliminary data.</text>
</comment>
<feature type="compositionally biased region" description="Acidic residues" evidence="1">
    <location>
        <begin position="218"/>
        <end position="244"/>
    </location>
</feature>
<feature type="region of interest" description="Disordered" evidence="1">
    <location>
        <begin position="890"/>
        <end position="943"/>
    </location>
</feature>
<evidence type="ECO:0000313" key="2">
    <source>
        <dbReference type="EMBL" id="THH32332.1"/>
    </source>
</evidence>
<feature type="compositionally biased region" description="Basic and acidic residues" evidence="1">
    <location>
        <begin position="409"/>
        <end position="423"/>
    </location>
</feature>
<dbReference type="Pfam" id="PF07093">
    <property type="entry name" value="SGT1"/>
    <property type="match status" value="1"/>
</dbReference>
<keyword evidence="3" id="KW-1185">Reference proteome</keyword>
<feature type="compositionally biased region" description="Basic and acidic residues" evidence="1">
    <location>
        <begin position="453"/>
        <end position="489"/>
    </location>
</feature>
<feature type="compositionally biased region" description="Low complexity" evidence="1">
    <location>
        <begin position="890"/>
        <end position="906"/>
    </location>
</feature>
<feature type="region of interest" description="Disordered" evidence="1">
    <location>
        <begin position="204"/>
        <end position="359"/>
    </location>
</feature>
<dbReference type="PANTHER" id="PTHR13060">
    <property type="entry name" value="SGT1 PROTEIN HSGT1 SUPPRESSOR OF GCR2"/>
    <property type="match status" value="1"/>
</dbReference>
<dbReference type="Proteomes" id="UP000308730">
    <property type="component" value="Unassembled WGS sequence"/>
</dbReference>
<dbReference type="AlphaFoldDB" id="A0A4S4N0F7"/>
<feature type="compositionally biased region" description="Basic and acidic residues" evidence="1">
    <location>
        <begin position="204"/>
        <end position="217"/>
    </location>
</feature>
<feature type="compositionally biased region" description="Low complexity" evidence="1">
    <location>
        <begin position="917"/>
        <end position="928"/>
    </location>
</feature>
<feature type="compositionally biased region" description="Gly residues" evidence="1">
    <location>
        <begin position="811"/>
        <end position="825"/>
    </location>
</feature>
<name>A0A4S4N0F7_9APHY</name>
<evidence type="ECO:0000313" key="3">
    <source>
        <dbReference type="Proteomes" id="UP000308730"/>
    </source>
</evidence>
<evidence type="ECO:0000256" key="1">
    <source>
        <dbReference type="SAM" id="MobiDB-lite"/>
    </source>
</evidence>
<dbReference type="GO" id="GO:0005634">
    <property type="term" value="C:nucleus"/>
    <property type="evidence" value="ECO:0007669"/>
    <property type="project" value="TreeGrafter"/>
</dbReference>
<proteinExistence type="predicted"/>
<dbReference type="InterPro" id="IPR010770">
    <property type="entry name" value="Ecd"/>
</dbReference>